<evidence type="ECO:0000313" key="1">
    <source>
        <dbReference type="EMBL" id="CAB4130257.1"/>
    </source>
</evidence>
<dbReference type="EMBL" id="LR796237">
    <property type="protein sequence ID" value="CAB4130257.1"/>
    <property type="molecule type" value="Genomic_DNA"/>
</dbReference>
<accession>A0A6J5LB56</accession>
<organism evidence="1">
    <name type="scientific">uncultured Caudovirales phage</name>
    <dbReference type="NCBI Taxonomy" id="2100421"/>
    <lineage>
        <taxon>Viruses</taxon>
        <taxon>Duplodnaviria</taxon>
        <taxon>Heunggongvirae</taxon>
        <taxon>Uroviricota</taxon>
        <taxon>Caudoviricetes</taxon>
        <taxon>Peduoviridae</taxon>
        <taxon>Maltschvirus</taxon>
        <taxon>Maltschvirus maltsch</taxon>
    </lineage>
</organism>
<name>A0A6J5LB56_9CAUD</name>
<protein>
    <submittedName>
        <fullName evidence="1">Uncharacterized protein</fullName>
    </submittedName>
</protein>
<gene>
    <name evidence="1" type="ORF">UFOVP116_348</name>
</gene>
<sequence length="59" mass="6816">MAFKTYSIIQTGSPSFPIFQVWLDPVDENGFLVEHECTMLAQFPTMQQAKQFLQTYPLT</sequence>
<proteinExistence type="predicted"/>
<reference evidence="1" key="1">
    <citation type="submission" date="2020-04" db="EMBL/GenBank/DDBJ databases">
        <authorList>
            <person name="Chiriac C."/>
            <person name="Salcher M."/>
            <person name="Ghai R."/>
            <person name="Kavagutti S V."/>
        </authorList>
    </citation>
    <scope>NUCLEOTIDE SEQUENCE</scope>
</reference>